<sequence>MTTITELQEKTVHELHDLLAQKRDKVRELRNKASENQLKDVRSLRNAKKTIAKIMTLLNQPTNN</sequence>
<organism evidence="7 8">
    <name type="scientific">Candidatus Magasanikbacteria bacterium CG10_big_fil_rev_8_21_14_0_10_38_6</name>
    <dbReference type="NCBI Taxonomy" id="1974647"/>
    <lineage>
        <taxon>Bacteria</taxon>
        <taxon>Candidatus Magasanikiibacteriota</taxon>
    </lineage>
</organism>
<evidence type="ECO:0000256" key="1">
    <source>
        <dbReference type="ARBA" id="ARBA00009254"/>
    </source>
</evidence>
<comment type="similarity">
    <text evidence="1 5">Belongs to the universal ribosomal protein uL29 family.</text>
</comment>
<keyword evidence="6" id="KW-0175">Coiled coil</keyword>
<evidence type="ECO:0000313" key="8">
    <source>
        <dbReference type="Proteomes" id="UP000228528"/>
    </source>
</evidence>
<proteinExistence type="inferred from homology"/>
<dbReference type="InterPro" id="IPR001854">
    <property type="entry name" value="Ribosomal_uL29"/>
</dbReference>
<evidence type="ECO:0000256" key="6">
    <source>
        <dbReference type="SAM" id="Coils"/>
    </source>
</evidence>
<accession>A0A2M6P0P1</accession>
<dbReference type="HAMAP" id="MF_00374">
    <property type="entry name" value="Ribosomal_uL29"/>
    <property type="match status" value="1"/>
</dbReference>
<name>A0A2M6P0P1_9BACT</name>
<feature type="coiled-coil region" evidence="6">
    <location>
        <begin position="12"/>
        <end position="39"/>
    </location>
</feature>
<dbReference type="InterPro" id="IPR036049">
    <property type="entry name" value="Ribosomal_uL29_sf"/>
</dbReference>
<dbReference type="EMBL" id="PFBW01000183">
    <property type="protein sequence ID" value="PIR77129.1"/>
    <property type="molecule type" value="Genomic_DNA"/>
</dbReference>
<evidence type="ECO:0000256" key="3">
    <source>
        <dbReference type="ARBA" id="ARBA00023274"/>
    </source>
</evidence>
<dbReference type="Proteomes" id="UP000228528">
    <property type="component" value="Unassembled WGS sequence"/>
</dbReference>
<protein>
    <recommendedName>
        <fullName evidence="4 5">Large ribosomal subunit protein uL29</fullName>
    </recommendedName>
</protein>
<evidence type="ECO:0000256" key="4">
    <source>
        <dbReference type="ARBA" id="ARBA00035204"/>
    </source>
</evidence>
<dbReference type="GO" id="GO:1990904">
    <property type="term" value="C:ribonucleoprotein complex"/>
    <property type="evidence" value="ECO:0007669"/>
    <property type="project" value="UniProtKB-KW"/>
</dbReference>
<dbReference type="GO" id="GO:0003735">
    <property type="term" value="F:structural constituent of ribosome"/>
    <property type="evidence" value="ECO:0007669"/>
    <property type="project" value="InterPro"/>
</dbReference>
<dbReference type="GO" id="GO:0005840">
    <property type="term" value="C:ribosome"/>
    <property type="evidence" value="ECO:0007669"/>
    <property type="project" value="UniProtKB-KW"/>
</dbReference>
<dbReference type="GO" id="GO:0006412">
    <property type="term" value="P:translation"/>
    <property type="evidence" value="ECO:0007669"/>
    <property type="project" value="UniProtKB-UniRule"/>
</dbReference>
<keyword evidence="3 5" id="KW-0687">Ribonucleoprotein</keyword>
<dbReference type="Gene3D" id="1.10.287.310">
    <property type="match status" value="1"/>
</dbReference>
<reference evidence="8" key="1">
    <citation type="submission" date="2017-09" db="EMBL/GenBank/DDBJ databases">
        <title>Depth-based differentiation of microbial function through sediment-hosted aquifers and enrichment of novel symbionts in the deep terrestrial subsurface.</title>
        <authorList>
            <person name="Probst A.J."/>
            <person name="Ladd B."/>
            <person name="Jarett J.K."/>
            <person name="Geller-Mcgrath D.E."/>
            <person name="Sieber C.M.K."/>
            <person name="Emerson J.B."/>
            <person name="Anantharaman K."/>
            <person name="Thomas B.C."/>
            <person name="Malmstrom R."/>
            <person name="Stieglmeier M."/>
            <person name="Klingl A."/>
            <person name="Woyke T."/>
            <person name="Ryan C.M."/>
            <person name="Banfield J.F."/>
        </authorList>
    </citation>
    <scope>NUCLEOTIDE SEQUENCE [LARGE SCALE GENOMIC DNA]</scope>
</reference>
<dbReference type="NCBIfam" id="TIGR00012">
    <property type="entry name" value="L29"/>
    <property type="match status" value="1"/>
</dbReference>
<gene>
    <name evidence="5 7" type="primary">rpmC</name>
    <name evidence="7" type="ORF">COU30_04165</name>
</gene>
<dbReference type="Pfam" id="PF00831">
    <property type="entry name" value="Ribosomal_L29"/>
    <property type="match status" value="1"/>
</dbReference>
<keyword evidence="2 5" id="KW-0689">Ribosomal protein</keyword>
<dbReference type="AlphaFoldDB" id="A0A2M6P0P1"/>
<comment type="caution">
    <text evidence="7">The sequence shown here is derived from an EMBL/GenBank/DDBJ whole genome shotgun (WGS) entry which is preliminary data.</text>
</comment>
<evidence type="ECO:0000313" key="7">
    <source>
        <dbReference type="EMBL" id="PIR77129.1"/>
    </source>
</evidence>
<dbReference type="SUPFAM" id="SSF46561">
    <property type="entry name" value="Ribosomal protein L29 (L29p)"/>
    <property type="match status" value="1"/>
</dbReference>
<evidence type="ECO:0000256" key="2">
    <source>
        <dbReference type="ARBA" id="ARBA00022980"/>
    </source>
</evidence>
<evidence type="ECO:0000256" key="5">
    <source>
        <dbReference type="HAMAP-Rule" id="MF_00374"/>
    </source>
</evidence>